<dbReference type="GO" id="GO:0006508">
    <property type="term" value="P:proteolysis"/>
    <property type="evidence" value="ECO:0007669"/>
    <property type="project" value="InterPro"/>
</dbReference>
<evidence type="ECO:0000256" key="3">
    <source>
        <dbReference type="ARBA" id="ARBA00022801"/>
    </source>
</evidence>
<dbReference type="PRINTS" id="PR00725">
    <property type="entry name" value="DADACBPTASE1"/>
</dbReference>
<evidence type="ECO:0000256" key="6">
    <source>
        <dbReference type="ARBA" id="ARBA00023316"/>
    </source>
</evidence>
<keyword evidence="12" id="KW-0121">Carboxypeptidase</keyword>
<evidence type="ECO:0000256" key="2">
    <source>
        <dbReference type="ARBA" id="ARBA00022729"/>
    </source>
</evidence>
<dbReference type="Gene3D" id="3.40.710.10">
    <property type="entry name" value="DD-peptidase/beta-lactamase superfamily"/>
    <property type="match status" value="1"/>
</dbReference>
<dbReference type="GO" id="GO:0008360">
    <property type="term" value="P:regulation of cell shape"/>
    <property type="evidence" value="ECO:0007669"/>
    <property type="project" value="UniProtKB-KW"/>
</dbReference>
<dbReference type="RefSeq" id="WP_160919020.1">
    <property type="nucleotide sequence ID" value="NZ_WMEY01000002.1"/>
</dbReference>
<dbReference type="GO" id="GO:0071555">
    <property type="term" value="P:cell wall organization"/>
    <property type="evidence" value="ECO:0007669"/>
    <property type="project" value="UniProtKB-KW"/>
</dbReference>
<dbReference type="GO" id="GO:0009002">
    <property type="term" value="F:serine-type D-Ala-D-Ala carboxypeptidase activity"/>
    <property type="evidence" value="ECO:0007669"/>
    <property type="project" value="InterPro"/>
</dbReference>
<evidence type="ECO:0000256" key="4">
    <source>
        <dbReference type="ARBA" id="ARBA00022960"/>
    </source>
</evidence>
<keyword evidence="12" id="KW-0645">Protease</keyword>
<sequence>MSLKHIAHLIVVICITTSLIPVVTSAKETPTIRSETAILIDGKTGQVLYEKNSSEEMYPASITKIATALMAVKSNKMDEMVTVSENARAAEGTRVYLKVGETVPLDKLVKGMMINSGNDAAIAIAEHLSGDVESFSNELNEFLSEEVGVQNTHFVNPNGLFDKEHLTTAEDMAKITQYAMKNEEFRSLFGMKQMTWNGKDWETTLINHHRLLLDYDFVTGGKNGYVSKSGFTLVTTASKDDQELIAVTMKATDDKIAYQDTLNLLNYGFSDFTPVEFEKGTELGVVNQKKYSLSEDITLYQNDDYPIDLTLSNENQLVSVGNSYRSNLDLELLTTTSIESNAPEEKTEAKPVAKVKDEETESIFSSSTILYLGIGIFLFIIICLIFGRSNTSVKRHRTFP</sequence>
<feature type="transmembrane region" description="Helical" evidence="10">
    <location>
        <begin position="369"/>
        <end position="387"/>
    </location>
</feature>
<dbReference type="Pfam" id="PF00768">
    <property type="entry name" value="Peptidase_S11"/>
    <property type="match status" value="1"/>
</dbReference>
<keyword evidence="4" id="KW-0133">Cell shape</keyword>
<keyword evidence="2" id="KW-0732">Signal</keyword>
<dbReference type="InterPro" id="IPR018044">
    <property type="entry name" value="Peptidase_S11"/>
</dbReference>
<feature type="active site" description="Acyl-ester intermediate" evidence="7">
    <location>
        <position position="64"/>
    </location>
</feature>
<dbReference type="AlphaFoldDB" id="A0A845EXW1"/>
<keyword evidence="5" id="KW-0573">Peptidoglycan synthesis</keyword>
<dbReference type="EMBL" id="WMEY01000002">
    <property type="protein sequence ID" value="MYL63422.1"/>
    <property type="molecule type" value="Genomic_DNA"/>
</dbReference>
<keyword evidence="6" id="KW-0961">Cell wall biogenesis/degradation</keyword>
<feature type="binding site" evidence="8">
    <location>
        <position position="222"/>
    </location>
    <ligand>
        <name>substrate</name>
    </ligand>
</feature>
<dbReference type="PANTHER" id="PTHR21581">
    <property type="entry name" value="D-ALANYL-D-ALANINE CARBOXYPEPTIDASE"/>
    <property type="match status" value="1"/>
</dbReference>
<keyword evidence="10" id="KW-1133">Transmembrane helix</keyword>
<comment type="caution">
    <text evidence="12">The sequence shown here is derived from an EMBL/GenBank/DDBJ whole genome shotgun (WGS) entry which is preliminary data.</text>
</comment>
<evidence type="ECO:0000256" key="7">
    <source>
        <dbReference type="PIRSR" id="PIRSR618044-1"/>
    </source>
</evidence>
<feature type="active site" description="Acyl-ester intermediate" evidence="7">
    <location>
        <position position="61"/>
    </location>
</feature>
<evidence type="ECO:0000256" key="5">
    <source>
        <dbReference type="ARBA" id="ARBA00022984"/>
    </source>
</evidence>
<dbReference type="InterPro" id="IPR012338">
    <property type="entry name" value="Beta-lactam/transpept-like"/>
</dbReference>
<evidence type="ECO:0000313" key="12">
    <source>
        <dbReference type="EMBL" id="MYL63422.1"/>
    </source>
</evidence>
<evidence type="ECO:0000256" key="10">
    <source>
        <dbReference type="SAM" id="Phobius"/>
    </source>
</evidence>
<dbReference type="GO" id="GO:0009252">
    <property type="term" value="P:peptidoglycan biosynthetic process"/>
    <property type="evidence" value="ECO:0007669"/>
    <property type="project" value="UniProtKB-KW"/>
</dbReference>
<dbReference type="Proteomes" id="UP000447833">
    <property type="component" value="Unassembled WGS sequence"/>
</dbReference>
<keyword evidence="10" id="KW-0812">Transmembrane</keyword>
<name>A0A845EXW1_9BACL</name>
<dbReference type="SUPFAM" id="SSF56601">
    <property type="entry name" value="beta-lactamase/transpeptidase-like"/>
    <property type="match status" value="1"/>
</dbReference>
<reference evidence="12 13" key="1">
    <citation type="submission" date="2019-11" db="EMBL/GenBank/DDBJ databases">
        <title>Genome sequences of 17 halophilic strains isolated from different environments.</title>
        <authorList>
            <person name="Furrow R.E."/>
        </authorList>
    </citation>
    <scope>NUCLEOTIDE SEQUENCE [LARGE SCALE GENOMIC DNA]</scope>
    <source>
        <strain evidence="12 13">22506_14_FS</strain>
    </source>
</reference>
<keyword evidence="10" id="KW-0472">Membrane</keyword>
<keyword evidence="3" id="KW-0378">Hydrolase</keyword>
<proteinExistence type="inferred from homology"/>
<dbReference type="PANTHER" id="PTHR21581:SF33">
    <property type="entry name" value="D-ALANYL-D-ALANINE CARBOXYPEPTIDASE DACB"/>
    <property type="match status" value="1"/>
</dbReference>
<evidence type="ECO:0000256" key="9">
    <source>
        <dbReference type="RuleBase" id="RU004016"/>
    </source>
</evidence>
<evidence type="ECO:0000256" key="1">
    <source>
        <dbReference type="ARBA" id="ARBA00007164"/>
    </source>
</evidence>
<evidence type="ECO:0000256" key="8">
    <source>
        <dbReference type="PIRSR" id="PIRSR618044-2"/>
    </source>
</evidence>
<protein>
    <submittedName>
        <fullName evidence="12">D-alanyl-D-alanine carboxypeptidase</fullName>
    </submittedName>
</protein>
<accession>A0A845EXW1</accession>
<evidence type="ECO:0000259" key="11">
    <source>
        <dbReference type="Pfam" id="PF00768"/>
    </source>
</evidence>
<dbReference type="InterPro" id="IPR001967">
    <property type="entry name" value="Peptidase_S11_N"/>
</dbReference>
<feature type="domain" description="Peptidase S11 D-alanyl-D-alanine carboxypeptidase A N-terminal" evidence="11">
    <location>
        <begin position="26"/>
        <end position="252"/>
    </location>
</feature>
<evidence type="ECO:0000313" key="13">
    <source>
        <dbReference type="Proteomes" id="UP000447833"/>
    </source>
</evidence>
<feature type="active site" evidence="7">
    <location>
        <position position="116"/>
    </location>
</feature>
<comment type="similarity">
    <text evidence="1 9">Belongs to the peptidase S11 family.</text>
</comment>
<gene>
    <name evidence="12" type="ORF">GLW07_08625</name>
</gene>
<organism evidence="12 13">
    <name type="scientific">Guptibacillus hwajinpoensis</name>
    <dbReference type="NCBI Taxonomy" id="208199"/>
    <lineage>
        <taxon>Bacteria</taxon>
        <taxon>Bacillati</taxon>
        <taxon>Bacillota</taxon>
        <taxon>Bacilli</taxon>
        <taxon>Bacillales</taxon>
        <taxon>Guptibacillaceae</taxon>
        <taxon>Guptibacillus</taxon>
    </lineage>
</organism>